<dbReference type="EMBL" id="QGNW01001074">
    <property type="protein sequence ID" value="RVW56566.1"/>
    <property type="molecule type" value="Genomic_DNA"/>
</dbReference>
<reference evidence="2 3" key="1">
    <citation type="journal article" date="2018" name="PLoS Genet.">
        <title>Population sequencing reveals clonal diversity and ancestral inbreeding in the grapevine cultivar Chardonnay.</title>
        <authorList>
            <person name="Roach M.J."/>
            <person name="Johnson D.L."/>
            <person name="Bohlmann J."/>
            <person name="van Vuuren H.J."/>
            <person name="Jones S.J."/>
            <person name="Pretorius I.S."/>
            <person name="Schmidt S.A."/>
            <person name="Borneman A.R."/>
        </authorList>
    </citation>
    <scope>NUCLEOTIDE SEQUENCE [LARGE SCALE GENOMIC DNA]</scope>
    <source>
        <strain evidence="3">cv. Chardonnay</strain>
        <tissue evidence="2">Leaf</tissue>
    </source>
</reference>
<dbReference type="CDD" id="cd08948">
    <property type="entry name" value="5beta-POR_like_SDR_a"/>
    <property type="match status" value="1"/>
</dbReference>
<dbReference type="AlphaFoldDB" id="A0A438F9C8"/>
<evidence type="ECO:0000259" key="1">
    <source>
        <dbReference type="Pfam" id="PF22917"/>
    </source>
</evidence>
<protein>
    <submittedName>
        <fullName evidence="2">3-oxo-Delta(4,5)-steroid 5-beta-reductase</fullName>
    </submittedName>
</protein>
<dbReference type="SUPFAM" id="SSF51735">
    <property type="entry name" value="NAD(P)-binding Rossmann-fold domains"/>
    <property type="match status" value="1"/>
</dbReference>
<dbReference type="GO" id="GO:0016627">
    <property type="term" value="F:oxidoreductase activity, acting on the CH-CH group of donors"/>
    <property type="evidence" value="ECO:0007669"/>
    <property type="project" value="UniProtKB-ARBA"/>
</dbReference>
<evidence type="ECO:0000313" key="2">
    <source>
        <dbReference type="EMBL" id="RVW56566.1"/>
    </source>
</evidence>
<dbReference type="Gene3D" id="3.40.50.720">
    <property type="entry name" value="NAD(P)-binding Rossmann-like Domain"/>
    <property type="match status" value="1"/>
</dbReference>
<dbReference type="PANTHER" id="PTHR32487:SF12">
    <property type="entry name" value="3-OXO-DELTA(4,5)-STEROID 5-BETA-REDUCTASE"/>
    <property type="match status" value="1"/>
</dbReference>
<feature type="domain" description="PRISE-like Rossmann-fold" evidence="1">
    <location>
        <begin position="69"/>
        <end position="316"/>
    </location>
</feature>
<sequence length="374" mass="41972">MALEAAGANHVAIIFGVTGLVGKELAGILASKKTWKVYGVARKPGIISFRDQHPDCHFISCDLLNPLEAQQKFSSLRDVTHVFWVTWASQFPLDSEECCEQNKAMMGNALNALLPVAEKLRHVSLQTGTKHYVSLQGPFDKGEVCYYDEESPRASGGNNFYYALEDLLRERLAGKVAWSVHRPGLIMGSSQRTVFNFMGSLCVYGAICKHLNLPFVFGGTRESWEEAYVDGSDARLVAEQHIWAATNEEIYPTDGQAFNAINGTGFTWKEIWPAVGLKLGVEVPQDMFSEEFSLLEAMADKEGVWKEIVLKAGLLQTEMRDLANWAFMDMLFRCPVKMLGTRDKADGLGFTVRYQTLDSILYWIDFMRKEKLIP</sequence>
<proteinExistence type="predicted"/>
<comment type="caution">
    <text evidence="2">The sequence shown here is derived from an EMBL/GenBank/DDBJ whole genome shotgun (WGS) entry which is preliminary data.</text>
</comment>
<evidence type="ECO:0000313" key="3">
    <source>
        <dbReference type="Proteomes" id="UP000288805"/>
    </source>
</evidence>
<gene>
    <name evidence="2" type="primary">VEP1_6</name>
    <name evidence="2" type="ORF">CK203_086720</name>
</gene>
<organism evidence="2 3">
    <name type="scientific">Vitis vinifera</name>
    <name type="common">Grape</name>
    <dbReference type="NCBI Taxonomy" id="29760"/>
    <lineage>
        <taxon>Eukaryota</taxon>
        <taxon>Viridiplantae</taxon>
        <taxon>Streptophyta</taxon>
        <taxon>Embryophyta</taxon>
        <taxon>Tracheophyta</taxon>
        <taxon>Spermatophyta</taxon>
        <taxon>Magnoliopsida</taxon>
        <taxon>eudicotyledons</taxon>
        <taxon>Gunneridae</taxon>
        <taxon>Pentapetalae</taxon>
        <taxon>rosids</taxon>
        <taxon>Vitales</taxon>
        <taxon>Vitaceae</taxon>
        <taxon>Viteae</taxon>
        <taxon>Vitis</taxon>
    </lineage>
</organism>
<dbReference type="PANTHER" id="PTHR32487">
    <property type="entry name" value="3-OXO-DELTA(4,5)-STEROID 5-BETA-REDUCTASE"/>
    <property type="match status" value="1"/>
</dbReference>
<dbReference type="InterPro" id="IPR036291">
    <property type="entry name" value="NAD(P)-bd_dom_sf"/>
</dbReference>
<name>A0A438F9C8_VITVI</name>
<accession>A0A438F9C8</accession>
<dbReference type="GO" id="GO:0006629">
    <property type="term" value="P:lipid metabolic process"/>
    <property type="evidence" value="ECO:0007669"/>
    <property type="project" value="UniProtKB-ARBA"/>
</dbReference>
<dbReference type="Proteomes" id="UP000288805">
    <property type="component" value="Unassembled WGS sequence"/>
</dbReference>
<dbReference type="InterPro" id="IPR055222">
    <property type="entry name" value="PRISE-like_Rossmann-fold"/>
</dbReference>
<dbReference type="Pfam" id="PF22917">
    <property type="entry name" value="PRISE"/>
    <property type="match status" value="1"/>
</dbReference>